<feature type="region of interest" description="Disordered" evidence="1">
    <location>
        <begin position="555"/>
        <end position="587"/>
    </location>
</feature>
<proteinExistence type="predicted"/>
<name>A0ABQ7DIQ8_BRACR</name>
<feature type="region of interest" description="Disordered" evidence="1">
    <location>
        <begin position="48"/>
        <end position="108"/>
    </location>
</feature>
<feature type="compositionally biased region" description="Polar residues" evidence="1">
    <location>
        <begin position="85"/>
        <end position="94"/>
    </location>
</feature>
<evidence type="ECO:0000256" key="1">
    <source>
        <dbReference type="SAM" id="MobiDB-lite"/>
    </source>
</evidence>
<feature type="region of interest" description="Disordered" evidence="1">
    <location>
        <begin position="157"/>
        <end position="182"/>
    </location>
</feature>
<evidence type="ECO:0000313" key="2">
    <source>
        <dbReference type="EMBL" id="KAF3577847.1"/>
    </source>
</evidence>
<organism evidence="2 3">
    <name type="scientific">Brassica cretica</name>
    <name type="common">Mustard</name>
    <dbReference type="NCBI Taxonomy" id="69181"/>
    <lineage>
        <taxon>Eukaryota</taxon>
        <taxon>Viridiplantae</taxon>
        <taxon>Streptophyta</taxon>
        <taxon>Embryophyta</taxon>
        <taxon>Tracheophyta</taxon>
        <taxon>Spermatophyta</taxon>
        <taxon>Magnoliopsida</taxon>
        <taxon>eudicotyledons</taxon>
        <taxon>Gunneridae</taxon>
        <taxon>Pentapetalae</taxon>
        <taxon>rosids</taxon>
        <taxon>malvids</taxon>
        <taxon>Brassicales</taxon>
        <taxon>Brassicaceae</taxon>
        <taxon>Brassiceae</taxon>
        <taxon>Brassica</taxon>
    </lineage>
</organism>
<dbReference type="Proteomes" id="UP000266723">
    <property type="component" value="Unassembled WGS sequence"/>
</dbReference>
<gene>
    <name evidence="2" type="ORF">DY000_02029698</name>
</gene>
<sequence length="625" mass="70937">MFYGVCGEHERNKAAFQIKLDGVYYPLNDSISWLTTCMEEMKQDIAKLQNSTDVARPPSIDRRRPQSIDSRQSPSIDRHHHTSIDNRLTASIDTNPPRPHMMKSQPDFHTREKIDQLVEAIQGELVKIQSYIARRPEAALSIDRRNNKSIDIHNQTSIDTDTNRGRLVPKKTSDMSNTPYHGEEISADTYAALTRHQFNLESLGDRLQRIENTTAAMKDKWRIGDEAMRDFTGTWNQSLPPTLNLTQLLVLGLGMHGIGFFKQVWNRPSTYTARSLRNDRALLKLGRYVATEHVHGSVATANFSSHSNALVPVDFHVLDIKLNWNSSLLLGRAFLSTVGVVSNLQTNQLCLTLIDPNAHYDLIPVKKPQTIPRRINDPGIIAACHCGVEYESDYSKSIDTHPVTSINASHPKSTYVEGDESVDTYPDEWENDYYNPLLMLTPNALSIDMTSWPSIDTQPQQRCRKHASTDSAYYKSVDTDFNRVRDGDYSIGSWADEHHHESFVLEIATNTPGANKLQDSFTDEELLNMQKRDDTYQIQAEAAWERTRFSQSVDARHQQSIDTLPQQSIDTNNTTSIDNHPIPKTTVSEKDKLDNQYLAPDEFGIFRDPDGYAKAIDGRTLHESR</sequence>
<evidence type="ECO:0000313" key="3">
    <source>
        <dbReference type="Proteomes" id="UP000266723"/>
    </source>
</evidence>
<keyword evidence="3" id="KW-1185">Reference proteome</keyword>
<dbReference type="EMBL" id="QGKV02000649">
    <property type="protein sequence ID" value="KAF3577847.1"/>
    <property type="molecule type" value="Genomic_DNA"/>
</dbReference>
<reference evidence="2 3" key="1">
    <citation type="journal article" date="2020" name="BMC Genomics">
        <title>Intraspecific diversification of the crop wild relative Brassica cretica Lam. using demographic model selection.</title>
        <authorList>
            <person name="Kioukis A."/>
            <person name="Michalopoulou V.A."/>
            <person name="Briers L."/>
            <person name="Pirintsos S."/>
            <person name="Studholme D.J."/>
            <person name="Pavlidis P."/>
            <person name="Sarris P.F."/>
        </authorList>
    </citation>
    <scope>NUCLEOTIDE SEQUENCE [LARGE SCALE GENOMIC DNA]</scope>
    <source>
        <strain evidence="3">cv. PFS-1207/04</strain>
    </source>
</reference>
<feature type="compositionally biased region" description="Polar residues" evidence="1">
    <location>
        <begin position="560"/>
        <end position="578"/>
    </location>
</feature>
<accession>A0ABQ7DIQ8</accession>
<comment type="caution">
    <text evidence="2">The sequence shown here is derived from an EMBL/GenBank/DDBJ whole genome shotgun (WGS) entry which is preliminary data.</text>
</comment>
<protein>
    <submittedName>
        <fullName evidence="2">Uncharacterized protein</fullName>
    </submittedName>
</protein>